<dbReference type="AlphaFoldDB" id="A0A6A7YFX4"/>
<dbReference type="Gene3D" id="3.40.190.10">
    <property type="entry name" value="Periplasmic binding protein-like II"/>
    <property type="match status" value="2"/>
</dbReference>
<keyword evidence="4" id="KW-0804">Transcription</keyword>
<gene>
    <name evidence="7" type="ORF">GHO39_20735</name>
    <name evidence="6" type="ORF">GHO40_19595</name>
</gene>
<keyword evidence="2" id="KW-0805">Transcription regulation</keyword>
<dbReference type="GO" id="GO:0003677">
    <property type="term" value="F:DNA binding"/>
    <property type="evidence" value="ECO:0007669"/>
    <property type="project" value="UniProtKB-KW"/>
</dbReference>
<reference evidence="8 9" key="1">
    <citation type="submission" date="2019-10" db="EMBL/GenBank/DDBJ databases">
        <title>Evaluation of single-gene subtyping targets for Pseudomonas.</title>
        <authorList>
            <person name="Reichler S.J."/>
            <person name="Orsi R.H."/>
            <person name="Wiedmann M."/>
            <person name="Martin N.H."/>
            <person name="Murphy S.I."/>
        </authorList>
    </citation>
    <scope>NUCLEOTIDE SEQUENCE [LARGE SCALE GENOMIC DNA]</scope>
    <source>
        <strain evidence="7 9">FSL R10-3254</strain>
        <strain evidence="6 8">FSL R10-3257</strain>
    </source>
</reference>
<evidence type="ECO:0000313" key="9">
    <source>
        <dbReference type="Proteomes" id="UP000489190"/>
    </source>
</evidence>
<keyword evidence="3" id="KW-0238">DNA-binding</keyword>
<dbReference type="PRINTS" id="PR00039">
    <property type="entry name" value="HTHLYSR"/>
</dbReference>
<dbReference type="Proteomes" id="UP000441404">
    <property type="component" value="Unassembled WGS sequence"/>
</dbReference>
<accession>A0A6A7YFX4</accession>
<dbReference type="GO" id="GO:0032993">
    <property type="term" value="C:protein-DNA complex"/>
    <property type="evidence" value="ECO:0007669"/>
    <property type="project" value="TreeGrafter"/>
</dbReference>
<dbReference type="CDD" id="cd08414">
    <property type="entry name" value="PBP2_LTTR_aromatics_like"/>
    <property type="match status" value="1"/>
</dbReference>
<dbReference type="SUPFAM" id="SSF53850">
    <property type="entry name" value="Periplasmic binding protein-like II"/>
    <property type="match status" value="1"/>
</dbReference>
<dbReference type="InterPro" id="IPR000847">
    <property type="entry name" value="LysR_HTH_N"/>
</dbReference>
<evidence type="ECO:0000313" key="8">
    <source>
        <dbReference type="Proteomes" id="UP000441404"/>
    </source>
</evidence>
<dbReference type="FunFam" id="1.10.10.10:FF:000001">
    <property type="entry name" value="LysR family transcriptional regulator"/>
    <property type="match status" value="1"/>
</dbReference>
<dbReference type="Pfam" id="PF00126">
    <property type="entry name" value="HTH_1"/>
    <property type="match status" value="1"/>
</dbReference>
<dbReference type="Pfam" id="PF03466">
    <property type="entry name" value="LysR_substrate"/>
    <property type="match status" value="1"/>
</dbReference>
<evidence type="ECO:0000313" key="6">
    <source>
        <dbReference type="EMBL" id="MQT48910.1"/>
    </source>
</evidence>
<dbReference type="SUPFAM" id="SSF46785">
    <property type="entry name" value="Winged helix' DNA-binding domain"/>
    <property type="match status" value="1"/>
</dbReference>
<sequence>MIETRLLKQFIAVAEELHFHNAAKRLHMAQPALSQAINRLEDKLGISLLTRSKREVRLTPAGSAFLDTAYSTLNTLESGAEHARLVAQGIAGKLTVTTVSIAHYTPLLNALRAFRDTFPNVQLTLKEMPSASQGLAISHAEADIAFMRKLPFDTPNLQSRLLFEEAIVMALPADHAKAHAADIDLRDFADEAFVFTPEVLGSGYHRQLIALCDAAGFYPKVVQEAAQLHTVIGLVACGFGVALVPASIARSFTQDNVVFRGILPVAQSRNPGIGLYVGWHAHNVSPLVERFMSILDLNVALKDVSTAPGSHAVQQRIPDNSPG</sequence>
<evidence type="ECO:0000256" key="2">
    <source>
        <dbReference type="ARBA" id="ARBA00023015"/>
    </source>
</evidence>
<dbReference type="EMBL" id="WIWJ01000040">
    <property type="protein sequence ID" value="MQT48910.1"/>
    <property type="molecule type" value="Genomic_DNA"/>
</dbReference>
<comment type="similarity">
    <text evidence="1">Belongs to the LysR transcriptional regulatory family.</text>
</comment>
<protein>
    <submittedName>
        <fullName evidence="7">LysR family transcriptional regulator</fullName>
    </submittedName>
</protein>
<dbReference type="PANTHER" id="PTHR30346">
    <property type="entry name" value="TRANSCRIPTIONAL DUAL REGULATOR HCAR-RELATED"/>
    <property type="match status" value="1"/>
</dbReference>
<name>A0A6A7YFX4_9PSED</name>
<evidence type="ECO:0000256" key="4">
    <source>
        <dbReference type="ARBA" id="ARBA00023163"/>
    </source>
</evidence>
<comment type="caution">
    <text evidence="7">The sequence shown here is derived from an EMBL/GenBank/DDBJ whole genome shotgun (WGS) entry which is preliminary data.</text>
</comment>
<evidence type="ECO:0000259" key="5">
    <source>
        <dbReference type="PROSITE" id="PS50931"/>
    </source>
</evidence>
<proteinExistence type="inferred from homology"/>
<evidence type="ECO:0000256" key="3">
    <source>
        <dbReference type="ARBA" id="ARBA00023125"/>
    </source>
</evidence>
<evidence type="ECO:0000313" key="7">
    <source>
        <dbReference type="EMBL" id="MQT91546.1"/>
    </source>
</evidence>
<dbReference type="InterPro" id="IPR036390">
    <property type="entry name" value="WH_DNA-bd_sf"/>
</dbReference>
<dbReference type="InterPro" id="IPR036388">
    <property type="entry name" value="WH-like_DNA-bd_sf"/>
</dbReference>
<dbReference type="PANTHER" id="PTHR30346:SF0">
    <property type="entry name" value="HCA OPERON TRANSCRIPTIONAL ACTIVATOR HCAR"/>
    <property type="match status" value="1"/>
</dbReference>
<dbReference type="PROSITE" id="PS50931">
    <property type="entry name" value="HTH_LYSR"/>
    <property type="match status" value="1"/>
</dbReference>
<feature type="domain" description="HTH lysR-type" evidence="5">
    <location>
        <begin position="2"/>
        <end position="59"/>
    </location>
</feature>
<dbReference type="Proteomes" id="UP000489190">
    <property type="component" value="Unassembled WGS sequence"/>
</dbReference>
<evidence type="ECO:0000256" key="1">
    <source>
        <dbReference type="ARBA" id="ARBA00009437"/>
    </source>
</evidence>
<dbReference type="InterPro" id="IPR005119">
    <property type="entry name" value="LysR_subst-bd"/>
</dbReference>
<organism evidence="7 9">
    <name type="scientific">Pseudomonas helleri</name>
    <dbReference type="NCBI Taxonomy" id="1608996"/>
    <lineage>
        <taxon>Bacteria</taxon>
        <taxon>Pseudomonadati</taxon>
        <taxon>Pseudomonadota</taxon>
        <taxon>Gammaproteobacteria</taxon>
        <taxon>Pseudomonadales</taxon>
        <taxon>Pseudomonadaceae</taxon>
        <taxon>Pseudomonas</taxon>
    </lineage>
</organism>
<dbReference type="Gene3D" id="1.10.10.10">
    <property type="entry name" value="Winged helix-like DNA-binding domain superfamily/Winged helix DNA-binding domain"/>
    <property type="match status" value="1"/>
</dbReference>
<dbReference type="EMBL" id="WIWI01000065">
    <property type="protein sequence ID" value="MQT91546.1"/>
    <property type="molecule type" value="Genomic_DNA"/>
</dbReference>
<dbReference type="RefSeq" id="WP_153330219.1">
    <property type="nucleotide sequence ID" value="NZ_WIWI01000065.1"/>
</dbReference>
<dbReference type="GO" id="GO:0003700">
    <property type="term" value="F:DNA-binding transcription factor activity"/>
    <property type="evidence" value="ECO:0007669"/>
    <property type="project" value="InterPro"/>
</dbReference>